<dbReference type="PANTHER" id="PTHR34703">
    <property type="entry name" value="ANTIPORTER SUBUNIT MNHG2-RELATED"/>
    <property type="match status" value="1"/>
</dbReference>
<dbReference type="NCBIfam" id="NF009316">
    <property type="entry name" value="PRK12674.1-5"/>
    <property type="match status" value="1"/>
</dbReference>
<keyword evidence="1" id="KW-1133">Transmembrane helix</keyword>
<name>A0ABU1VIH6_9BURK</name>
<feature type="transmembrane region" description="Helical" evidence="1">
    <location>
        <begin position="6"/>
        <end position="31"/>
    </location>
</feature>
<protein>
    <submittedName>
        <fullName evidence="2">Multicomponent K+:H+ antiporter subunit G</fullName>
    </submittedName>
</protein>
<feature type="transmembrane region" description="Helical" evidence="1">
    <location>
        <begin position="74"/>
        <end position="92"/>
    </location>
</feature>
<dbReference type="EMBL" id="JAVDWE010000022">
    <property type="protein sequence ID" value="MDR7097286.1"/>
    <property type="molecule type" value="Genomic_DNA"/>
</dbReference>
<feature type="transmembrane region" description="Helical" evidence="1">
    <location>
        <begin position="43"/>
        <end position="62"/>
    </location>
</feature>
<proteinExistence type="predicted"/>
<keyword evidence="1" id="KW-0812">Transmembrane</keyword>
<gene>
    <name evidence="2" type="ORF">J2X09_005060</name>
</gene>
<evidence type="ECO:0000313" key="2">
    <source>
        <dbReference type="EMBL" id="MDR7097286.1"/>
    </source>
</evidence>
<comment type="caution">
    <text evidence="2">The sequence shown here is derived from an EMBL/GenBank/DDBJ whole genome shotgun (WGS) entry which is preliminary data.</text>
</comment>
<dbReference type="Proteomes" id="UP001265550">
    <property type="component" value="Unassembled WGS sequence"/>
</dbReference>
<reference evidence="2 3" key="1">
    <citation type="submission" date="2023-07" db="EMBL/GenBank/DDBJ databases">
        <title>Sorghum-associated microbial communities from plants grown in Nebraska, USA.</title>
        <authorList>
            <person name="Schachtman D."/>
        </authorList>
    </citation>
    <scope>NUCLEOTIDE SEQUENCE [LARGE SCALE GENOMIC DNA]</scope>
    <source>
        <strain evidence="2 3">BE240</strain>
    </source>
</reference>
<dbReference type="NCBIfam" id="TIGR01300">
    <property type="entry name" value="CPA3_mnhG_phaG"/>
    <property type="match status" value="1"/>
</dbReference>
<evidence type="ECO:0000313" key="3">
    <source>
        <dbReference type="Proteomes" id="UP001265550"/>
    </source>
</evidence>
<organism evidence="2 3">
    <name type="scientific">Hydrogenophaga laconesensis</name>
    <dbReference type="NCBI Taxonomy" id="1805971"/>
    <lineage>
        <taxon>Bacteria</taxon>
        <taxon>Pseudomonadati</taxon>
        <taxon>Pseudomonadota</taxon>
        <taxon>Betaproteobacteria</taxon>
        <taxon>Burkholderiales</taxon>
        <taxon>Comamonadaceae</taxon>
        <taxon>Hydrogenophaga</taxon>
    </lineage>
</organism>
<accession>A0ABU1VIH6</accession>
<keyword evidence="1" id="KW-0472">Membrane</keyword>
<keyword evidence="3" id="KW-1185">Reference proteome</keyword>
<sequence length="116" mass="12136">MTNLPLWLDGLLAALVVIGAAFALIGSWGLAKLSDFLKRLHGPTKATTLGVGCVLIASSMWFSVAQGTASLHELLIALFLFMTAPVSAHLLIKAALKLDPSLRPPAPPSGPVDPRV</sequence>
<dbReference type="RefSeq" id="WP_310309709.1">
    <property type="nucleotide sequence ID" value="NZ_JAVDWE010000022.1"/>
</dbReference>
<evidence type="ECO:0000256" key="1">
    <source>
        <dbReference type="SAM" id="Phobius"/>
    </source>
</evidence>
<dbReference type="PANTHER" id="PTHR34703:SF1">
    <property type="entry name" value="ANTIPORTER SUBUNIT MNHG2-RELATED"/>
    <property type="match status" value="1"/>
</dbReference>
<dbReference type="InterPro" id="IPR005133">
    <property type="entry name" value="PhaG_MnhG_YufB"/>
</dbReference>
<dbReference type="Pfam" id="PF03334">
    <property type="entry name" value="PhaG_MnhG_YufB"/>
    <property type="match status" value="1"/>
</dbReference>